<dbReference type="AlphaFoldDB" id="A0A1A8S751"/>
<dbReference type="EMBL" id="HAEH01022324">
    <property type="protein sequence ID" value="SBS13772.1"/>
    <property type="molecule type" value="Transcribed_RNA"/>
</dbReference>
<feature type="transmembrane region" description="Helical" evidence="1">
    <location>
        <begin position="164"/>
        <end position="189"/>
    </location>
</feature>
<reference evidence="3" key="1">
    <citation type="submission" date="2016-05" db="EMBL/GenBank/DDBJ databases">
        <authorList>
            <person name="Lavstsen T."/>
            <person name="Jespersen J.S."/>
        </authorList>
    </citation>
    <scope>NUCLEOTIDE SEQUENCE</scope>
    <source>
        <tissue evidence="3">Brain</tissue>
    </source>
</reference>
<evidence type="ECO:0000313" key="3">
    <source>
        <dbReference type="EMBL" id="SBS13772.1"/>
    </source>
</evidence>
<proteinExistence type="predicted"/>
<protein>
    <submittedName>
        <fullName evidence="3">Chromosome 3 open reading frame 17</fullName>
    </submittedName>
</protein>
<dbReference type="Pfam" id="PF14780">
    <property type="entry name" value="NEPRO_N"/>
    <property type="match status" value="1"/>
</dbReference>
<feature type="domain" description="Nucleolus and neural progenitor protein-like N-terminal" evidence="2">
    <location>
        <begin position="6"/>
        <end position="195"/>
    </location>
</feature>
<sequence length="474" mass="54226">MAAEPWNRVNIPFPSATSSVHIRLTSTTAEVFKTLQRENSQVLKLLRSNILWTEIRVLYELLYVLNNSMRGNKTFKGLQQVEQCVNRLKNMKLDAALEDLANLCPTKIQMTLCTKSGECNVPSQPTLEWTCLQVLGASKLLSCTLTRCKRAFILTRQQMKLEEFVLLCLVITSMLSRLWVIFRGILVGLAKLYPNVLELLRDVSQAQPMPYLTGISLPATIAEILSPSDKLLLKTHRAFDSHVKDQKIKQQTKKNVPVKEITQGKTRKITEDLGVLVKRDIGLDADIKPLFNKEQTKCKSISGDLFNKQKVRKQVEDASTFSRMSANLEDIISQCRSLRMRRTKRLLSFLHLKCQRLKCLEAAGYNLQRKFQVFRQEVCWALSLQRSRAKTCSFSAPVRRTASPTSTLHSLKTQFMLFKVRMEAKKTRLVRRRKERDLSANFKENLQSKALDRSEIDDIAEIDDIDEIFASAGL</sequence>
<organism evidence="3">
    <name type="scientific">Nothobranchius rachovii</name>
    <name type="common">bluefin notho</name>
    <dbReference type="NCBI Taxonomy" id="451742"/>
    <lineage>
        <taxon>Eukaryota</taxon>
        <taxon>Metazoa</taxon>
        <taxon>Chordata</taxon>
        <taxon>Craniata</taxon>
        <taxon>Vertebrata</taxon>
        <taxon>Euteleostomi</taxon>
        <taxon>Actinopterygii</taxon>
        <taxon>Neopterygii</taxon>
        <taxon>Teleostei</taxon>
        <taxon>Neoteleostei</taxon>
        <taxon>Acanthomorphata</taxon>
        <taxon>Ovalentaria</taxon>
        <taxon>Atherinomorphae</taxon>
        <taxon>Cyprinodontiformes</taxon>
        <taxon>Nothobranchiidae</taxon>
        <taxon>Nothobranchius</taxon>
    </lineage>
</organism>
<reference evidence="3" key="2">
    <citation type="submission" date="2016-06" db="EMBL/GenBank/DDBJ databases">
        <title>The genome of a short-lived fish provides insights into sex chromosome evolution and the genetic control of aging.</title>
        <authorList>
            <person name="Reichwald K."/>
            <person name="Felder M."/>
            <person name="Petzold A."/>
            <person name="Koch P."/>
            <person name="Groth M."/>
            <person name="Platzer M."/>
        </authorList>
    </citation>
    <scope>NUCLEOTIDE SEQUENCE</scope>
    <source>
        <tissue evidence="3">Brain</tissue>
    </source>
</reference>
<keyword evidence="1" id="KW-0472">Membrane</keyword>
<gene>
    <name evidence="3" type="primary">C9H3ORF17</name>
</gene>
<keyword evidence="1" id="KW-0812">Transmembrane</keyword>
<dbReference type="InterPro" id="IPR027951">
    <property type="entry name" value="Nepro_N"/>
</dbReference>
<evidence type="ECO:0000259" key="2">
    <source>
        <dbReference type="Pfam" id="PF14780"/>
    </source>
</evidence>
<dbReference type="GO" id="GO:0045747">
    <property type="term" value="P:positive regulation of Notch signaling pathway"/>
    <property type="evidence" value="ECO:0007669"/>
    <property type="project" value="TreeGrafter"/>
</dbReference>
<dbReference type="InterPro" id="IPR052835">
    <property type="entry name" value="Nepro"/>
</dbReference>
<name>A0A1A8S751_9TELE</name>
<keyword evidence="1" id="KW-1133">Transmembrane helix</keyword>
<evidence type="ECO:0000256" key="1">
    <source>
        <dbReference type="SAM" id="Phobius"/>
    </source>
</evidence>
<dbReference type="PANTHER" id="PTHR34761">
    <property type="entry name" value="NUCLEOLUS AND NEURAL PROGENITOR PROTEIN"/>
    <property type="match status" value="1"/>
</dbReference>
<dbReference type="PANTHER" id="PTHR34761:SF1">
    <property type="entry name" value="NUCLEOLUS AND NEURAL PROGENITOR PROTEIN"/>
    <property type="match status" value="1"/>
</dbReference>
<accession>A0A1A8S751</accession>
<dbReference type="GO" id="GO:0005634">
    <property type="term" value="C:nucleus"/>
    <property type="evidence" value="ECO:0007669"/>
    <property type="project" value="TreeGrafter"/>
</dbReference>